<evidence type="ECO:0000313" key="3">
    <source>
        <dbReference type="EMBL" id="HGT82399.1"/>
    </source>
</evidence>
<comment type="caution">
    <text evidence="3">The sequence shown here is derived from an EMBL/GenBank/DDBJ whole genome shotgun (WGS) entry which is preliminary data.</text>
</comment>
<name>A0A7J3M0T4_ARCFL</name>
<dbReference type="Pfam" id="PF03435">
    <property type="entry name" value="Sacchrp_dh_NADP"/>
    <property type="match status" value="1"/>
</dbReference>
<dbReference type="InterPro" id="IPR005097">
    <property type="entry name" value="Sacchrp_dh_NADP-bd"/>
</dbReference>
<feature type="domain" description="Saccharopine dehydrogenase NADP binding" evidence="1">
    <location>
        <begin position="3"/>
        <end position="124"/>
    </location>
</feature>
<dbReference type="PANTHER" id="PTHR43796:SF2">
    <property type="entry name" value="CARBOXYNORSPERMIDINE SYNTHASE"/>
    <property type="match status" value="1"/>
</dbReference>
<dbReference type="AlphaFoldDB" id="A0A7J3M0T4"/>
<organism evidence="3">
    <name type="scientific">Archaeoglobus fulgidus</name>
    <dbReference type="NCBI Taxonomy" id="2234"/>
    <lineage>
        <taxon>Archaea</taxon>
        <taxon>Methanobacteriati</taxon>
        <taxon>Methanobacteriota</taxon>
        <taxon>Archaeoglobi</taxon>
        <taxon>Archaeoglobales</taxon>
        <taxon>Archaeoglobaceae</taxon>
        <taxon>Archaeoglobus</taxon>
    </lineage>
</organism>
<dbReference type="Pfam" id="PF16653">
    <property type="entry name" value="Sacchrp_dh_C"/>
    <property type="match status" value="1"/>
</dbReference>
<dbReference type="InterPro" id="IPR032095">
    <property type="entry name" value="Sacchrp_dh-like_C"/>
</dbReference>
<dbReference type="Gene3D" id="3.40.50.720">
    <property type="entry name" value="NAD(P)-binding Rossmann-like Domain"/>
    <property type="match status" value="1"/>
</dbReference>
<feature type="domain" description="Saccharopine dehydrogenase-like C-terminal" evidence="2">
    <location>
        <begin position="128"/>
        <end position="374"/>
    </location>
</feature>
<gene>
    <name evidence="3" type="ORF">ENT52_01555</name>
</gene>
<dbReference type="EMBL" id="DSYZ01000036">
    <property type="protein sequence ID" value="HGT82399.1"/>
    <property type="molecule type" value="Genomic_DNA"/>
</dbReference>
<reference evidence="3" key="1">
    <citation type="journal article" date="2020" name="mSystems">
        <title>Genome- and Community-Level Interaction Insights into Carbon Utilization and Element Cycling Functions of Hydrothermarchaeota in Hydrothermal Sediment.</title>
        <authorList>
            <person name="Zhou Z."/>
            <person name="Liu Y."/>
            <person name="Xu W."/>
            <person name="Pan J."/>
            <person name="Luo Z.H."/>
            <person name="Li M."/>
        </authorList>
    </citation>
    <scope>NUCLEOTIDE SEQUENCE [LARGE SCALE GENOMIC DNA]</scope>
    <source>
        <strain evidence="3">SpSt-587</strain>
    </source>
</reference>
<sequence length="391" mass="42346">MKIVVLGGAGHIGSRIVDEILRLSPSAHVTIADIDEIKGQQIAKQMGVDFVKADVTRSGELLEILKGKDVVVNAVGPFYRFGVQVLKTALTAGISYVDINDDYDSTLEGLALDRIAKEKGVTAIIGMGATPGITNVLASIGAEKMDEVEEIGTYWIWTAIDPTMGNAIIEHFFHAITGNVKVFKNGNWVDEKALSEAEIFDFPEPIGTWEVAIVGHPEPITIPRYIKAKNVFNKGGIWPSELNEIAKVFAQLGLTGEGIVNLRGQQFKAIEIAVAIAMSLNQLVPAEELQNTLAKIYERLGDYSLMGMGLGVKIKGKKDEKGYVIEYGIAFKDSAQATALPCAVSALEIAKSEMPKGVFPPEAKVVDLNKVISEVKKISKIDCTEIRSYSI</sequence>
<accession>A0A7J3M0T4</accession>
<dbReference type="PANTHER" id="PTHR43796">
    <property type="entry name" value="CARBOXYNORSPERMIDINE SYNTHASE"/>
    <property type="match status" value="1"/>
</dbReference>
<dbReference type="Gene3D" id="3.30.360.10">
    <property type="entry name" value="Dihydrodipicolinate Reductase, domain 2"/>
    <property type="match status" value="1"/>
</dbReference>
<protein>
    <submittedName>
        <fullName evidence="3">NAD-dependent epimerase/dehydratase family protein</fullName>
    </submittedName>
</protein>
<proteinExistence type="predicted"/>
<evidence type="ECO:0000259" key="1">
    <source>
        <dbReference type="Pfam" id="PF03435"/>
    </source>
</evidence>
<dbReference type="SUPFAM" id="SSF51735">
    <property type="entry name" value="NAD(P)-binding Rossmann-fold domains"/>
    <property type="match status" value="1"/>
</dbReference>
<evidence type="ECO:0000259" key="2">
    <source>
        <dbReference type="Pfam" id="PF16653"/>
    </source>
</evidence>
<dbReference type="InterPro" id="IPR036291">
    <property type="entry name" value="NAD(P)-bd_dom_sf"/>
</dbReference>